<evidence type="ECO:0000313" key="1">
    <source>
        <dbReference type="EMBL" id="KAJ2981313.1"/>
    </source>
</evidence>
<proteinExistence type="predicted"/>
<dbReference type="EMBL" id="JANJQO010000138">
    <property type="protein sequence ID" value="KAJ2981313.1"/>
    <property type="molecule type" value="Genomic_DNA"/>
</dbReference>
<sequence>MDETKGKTLMQSTSPATTSDDGQVGQHNSTLKSNRFSFWGTIGVQFSVTASPLAIASWATLLPGAGGSPYLFWGYIVAVTGQIVTALSLAEMAGAFPSVSGQTYWTARLSDCKSARFLSYINGSLTCWGWILITAGSAVYAANFIASFAIILVADYTPHAWHIYLITIAVTSICLLFNSALIRAMSAITIFMVFFLNIAALFIFITLLAVTSPKASARTAFIDVVNETGWDSDGIVFMTGILPGCLTVALFDAAAHLAEETPNPSKDIPIVMVGNTVLSTLGGLIMIVAIIFCTLHPENLVTPLAGQVILQIAHDAWPMQGFVITVCVIYIVMTSNGLSSVLLGASRILWTFARSGGTPFQNWIGATDDRLEAPINAVLVSTFIPLLFSLLLFGPTTVLNALFGAGICCVVISYMMPNVLLLIKGRDQAFPSERHFRLGKFGTLINTLTICWSIIVVLFLSFPTVMPVTSGNMNMTAAGLGVVTILSMANWFMVKSSYKVPEGIHDSFLA</sequence>
<accession>A0ACC1NQE5</accession>
<dbReference type="Proteomes" id="UP001143910">
    <property type="component" value="Unassembled WGS sequence"/>
</dbReference>
<name>A0ACC1NQE5_9HYPO</name>
<organism evidence="1 2">
    <name type="scientific">Zarea fungicola</name>
    <dbReference type="NCBI Taxonomy" id="93591"/>
    <lineage>
        <taxon>Eukaryota</taxon>
        <taxon>Fungi</taxon>
        <taxon>Dikarya</taxon>
        <taxon>Ascomycota</taxon>
        <taxon>Pezizomycotina</taxon>
        <taxon>Sordariomycetes</taxon>
        <taxon>Hypocreomycetidae</taxon>
        <taxon>Hypocreales</taxon>
        <taxon>Cordycipitaceae</taxon>
        <taxon>Zarea</taxon>
    </lineage>
</organism>
<comment type="caution">
    <text evidence="1">The sequence shown here is derived from an EMBL/GenBank/DDBJ whole genome shotgun (WGS) entry which is preliminary data.</text>
</comment>
<reference evidence="1" key="1">
    <citation type="submission" date="2022-08" db="EMBL/GenBank/DDBJ databases">
        <title>Genome Sequence of Lecanicillium fungicola.</title>
        <authorList>
            <person name="Buettner E."/>
        </authorList>
    </citation>
    <scope>NUCLEOTIDE SEQUENCE</scope>
    <source>
        <strain evidence="1">Babe33</strain>
    </source>
</reference>
<evidence type="ECO:0000313" key="2">
    <source>
        <dbReference type="Proteomes" id="UP001143910"/>
    </source>
</evidence>
<protein>
    <submittedName>
        <fullName evidence="1">Uncharacterized protein</fullName>
    </submittedName>
</protein>
<keyword evidence="2" id="KW-1185">Reference proteome</keyword>
<gene>
    <name evidence="1" type="ORF">NQ176_g2106</name>
</gene>